<evidence type="ECO:0000313" key="1">
    <source>
        <dbReference type="EMBL" id="KAJ9701077.1"/>
    </source>
</evidence>
<dbReference type="EMBL" id="JARBHA010000005">
    <property type="protein sequence ID" value="KAJ9701077.1"/>
    <property type="molecule type" value="Genomic_DNA"/>
</dbReference>
<proteinExistence type="predicted"/>
<comment type="caution">
    <text evidence="1">The sequence shown here is derived from an EMBL/GenBank/DDBJ whole genome shotgun (WGS) entry which is preliminary data.</text>
</comment>
<organism evidence="1 2">
    <name type="scientific">Vitis rotundifolia</name>
    <name type="common">Muscadine grape</name>
    <dbReference type="NCBI Taxonomy" id="103349"/>
    <lineage>
        <taxon>Eukaryota</taxon>
        <taxon>Viridiplantae</taxon>
        <taxon>Streptophyta</taxon>
        <taxon>Embryophyta</taxon>
        <taxon>Tracheophyta</taxon>
        <taxon>Spermatophyta</taxon>
        <taxon>Magnoliopsida</taxon>
        <taxon>eudicotyledons</taxon>
        <taxon>Gunneridae</taxon>
        <taxon>Pentapetalae</taxon>
        <taxon>rosids</taxon>
        <taxon>Vitales</taxon>
        <taxon>Vitaceae</taxon>
        <taxon>Viteae</taxon>
        <taxon>Vitis</taxon>
    </lineage>
</organism>
<name>A0AA39E0X4_VITRO</name>
<reference evidence="1 2" key="1">
    <citation type="journal article" date="2023" name="BMC Biotechnol.">
        <title>Vitis rotundifolia cv Carlos genome sequencing.</title>
        <authorList>
            <person name="Huff M."/>
            <person name="Hulse-Kemp A."/>
            <person name="Scheffler B."/>
            <person name="Youngblood R."/>
            <person name="Simpson S."/>
            <person name="Babiker E."/>
            <person name="Staton M."/>
        </authorList>
    </citation>
    <scope>NUCLEOTIDE SEQUENCE [LARGE SCALE GENOMIC DNA]</scope>
    <source>
        <tissue evidence="1">Leaf</tissue>
    </source>
</reference>
<sequence length="117" mass="13529">MRGQINPSTKVFEVAQKRVSCMSTHGPPRDYYGVLKEHLKTCAKGDKIEGLQLTAWKGQYLLRGRLTLIKSKLSSLLIYFISLFVIPRKVNVRLEKNHILLSELLLAWEKGREPWYS</sequence>
<keyword evidence="2" id="KW-1185">Reference proteome</keyword>
<accession>A0AA39E0X4</accession>
<dbReference type="Proteomes" id="UP001168098">
    <property type="component" value="Unassembled WGS sequence"/>
</dbReference>
<gene>
    <name evidence="1" type="ORF">PVL29_006432</name>
</gene>
<dbReference type="AlphaFoldDB" id="A0AA39E0X4"/>
<protein>
    <submittedName>
        <fullName evidence="1">Uncharacterized protein</fullName>
    </submittedName>
</protein>
<evidence type="ECO:0000313" key="2">
    <source>
        <dbReference type="Proteomes" id="UP001168098"/>
    </source>
</evidence>